<feature type="transmembrane region" description="Helical" evidence="1">
    <location>
        <begin position="589"/>
        <end position="611"/>
    </location>
</feature>
<dbReference type="InterPro" id="IPR019425">
    <property type="entry name" value="7TM_GPCR_serpentine_rcpt_Srt"/>
</dbReference>
<keyword evidence="3" id="KW-1185">Reference proteome</keyword>
<feature type="transmembrane region" description="Helical" evidence="1">
    <location>
        <begin position="401"/>
        <end position="424"/>
    </location>
</feature>
<feature type="transmembrane region" description="Helical" evidence="1">
    <location>
        <begin position="6"/>
        <end position="26"/>
    </location>
</feature>
<dbReference type="AlphaFoldDB" id="A0AA39IPD0"/>
<feature type="transmembrane region" description="Helical" evidence="1">
    <location>
        <begin position="245"/>
        <end position="263"/>
    </location>
</feature>
<feature type="transmembrane region" description="Helical" evidence="1">
    <location>
        <begin position="523"/>
        <end position="547"/>
    </location>
</feature>
<keyword evidence="1" id="KW-0472">Membrane</keyword>
<sequence length="928" mass="104789">MFLRLFSCSLFLTLCFVFTPLYLRIIQVFITNKKYKFRKGYKLMTQIGIAQCGTCPGLVLLSFAIALNDDPVGLPTFFMKIMNSCRRVEAVLSVALAMERVLTVFAIKKGRICVDILTVIAWLYGIINTILLNSPWADFVVVPNEYGASYVTSLPVTPILKKASFYSSVGGSAITFVIYLIIIAQLVRQKLAIKTYKLEVHEKSIFLQSFVRFAGDTTMTLLYHVMTQTVPDSDLLNVSITLGYLINNLVLPPLFSVIVSRSLRIDVLLFIVKSTIVTPIHRMFLQISIAVLYISLCVVFTPFYVKLIHVFITNKKYKFLKAYKLMTQIGVVQCASCPAFIMLGYSIAVGYDPHNIASFLIKIMNGCRRAEAFLSVALGLERFQTIFRFQHFRFLVDGLIIVAWLYGLTNIALFNSPLSEFAVVPEKFGPAYNRSFPATAIIEKVNFCSSVTASVTTFLLYLLIVGHLLHQKLSVKTFQMEVNEKSIFIQAFVRFFGDTAMSLMYHVIFLIKKQYRSLQCYQIMIQIGIVQCLMGPAWMLLGLSGLLDYDPLGMASFLVDINASCLRIEAGLSFLLALDRIKIVCKVNYPQVAIVVANALIWIYGILQFAILQTPWADLYADPFLIAPIYDFSFPYTVVVQKTAYFYSIVISFITFVLYVVMVIYLFRQQRKVQHVGADFNQRWIFTQALIRYILDAILVAVFFLGPSVLPKSIWIAGAMMTGYVTNNLFIPPMLYVCLNKTLRQEVFKRANLRPRGSLALSCLAWTYGFVYFTILCSPFADLTVIPSQFKTSYDMSLPVTPVLQKIGTDSTLICAAVTFLLYLVVVCYLVHQKLKMKTIKISFNEKAIFVQAFLRFVGDTTMTVLYHFIPPIVGDSSILSVSTFIGYIVNYLVLPPILCIIVSRHLRKDVLSIISWNSGSTNGSQLS</sequence>
<keyword evidence="1" id="KW-0812">Transmembrane</keyword>
<feature type="transmembrane region" description="Helical" evidence="1">
    <location>
        <begin position="759"/>
        <end position="781"/>
    </location>
</feature>
<feature type="transmembrane region" description="Helical" evidence="1">
    <location>
        <begin position="487"/>
        <end position="511"/>
    </location>
</feature>
<evidence type="ECO:0000256" key="1">
    <source>
        <dbReference type="SAM" id="Phobius"/>
    </source>
</evidence>
<dbReference type="PANTHER" id="PTHR23021:SF26">
    <property type="entry name" value="SERPENTINE RECEPTOR, CLASS T"/>
    <property type="match status" value="1"/>
</dbReference>
<reference evidence="2" key="1">
    <citation type="submission" date="2023-06" db="EMBL/GenBank/DDBJ databases">
        <title>Genomic analysis of the entomopathogenic nematode Steinernema hermaphroditum.</title>
        <authorList>
            <person name="Schwarz E.M."/>
            <person name="Heppert J.K."/>
            <person name="Baniya A."/>
            <person name="Schwartz H.T."/>
            <person name="Tan C.-H."/>
            <person name="Antoshechkin I."/>
            <person name="Sternberg P.W."/>
            <person name="Goodrich-Blair H."/>
            <person name="Dillman A.R."/>
        </authorList>
    </citation>
    <scope>NUCLEOTIDE SEQUENCE</scope>
    <source>
        <strain evidence="2">PS9179</strain>
        <tissue evidence="2">Whole animal</tissue>
    </source>
</reference>
<protein>
    <submittedName>
        <fullName evidence="2">Uncharacterized protein</fullName>
    </submittedName>
</protein>
<feature type="transmembrane region" description="Helical" evidence="1">
    <location>
        <begin position="811"/>
        <end position="832"/>
    </location>
</feature>
<dbReference type="SUPFAM" id="SSF81321">
    <property type="entry name" value="Family A G protein-coupled receptor-like"/>
    <property type="match status" value="1"/>
</dbReference>
<feature type="transmembrane region" description="Helical" evidence="1">
    <location>
        <begin position="325"/>
        <end position="351"/>
    </location>
</feature>
<gene>
    <name evidence="2" type="ORF">QR680_010166</name>
</gene>
<feature type="transmembrane region" description="Helical" evidence="1">
    <location>
        <begin position="853"/>
        <end position="870"/>
    </location>
</feature>
<dbReference type="PANTHER" id="PTHR23021">
    <property type="entry name" value="SERPENTINE RECEPTOR, CLASS T"/>
    <property type="match status" value="1"/>
</dbReference>
<proteinExistence type="predicted"/>
<keyword evidence="1" id="KW-1133">Transmembrane helix</keyword>
<feature type="transmembrane region" description="Helical" evidence="1">
    <location>
        <begin position="714"/>
        <end position="739"/>
    </location>
</feature>
<organism evidence="2 3">
    <name type="scientific">Steinernema hermaphroditum</name>
    <dbReference type="NCBI Taxonomy" id="289476"/>
    <lineage>
        <taxon>Eukaryota</taxon>
        <taxon>Metazoa</taxon>
        <taxon>Ecdysozoa</taxon>
        <taxon>Nematoda</taxon>
        <taxon>Chromadorea</taxon>
        <taxon>Rhabditida</taxon>
        <taxon>Tylenchina</taxon>
        <taxon>Panagrolaimomorpha</taxon>
        <taxon>Strongyloidoidea</taxon>
        <taxon>Steinernematidae</taxon>
        <taxon>Steinernema</taxon>
    </lineage>
</organism>
<feature type="transmembrane region" description="Helical" evidence="1">
    <location>
        <begin position="689"/>
        <end position="708"/>
    </location>
</feature>
<name>A0AA39IPD0_9BILA</name>
<feature type="transmembrane region" description="Helical" evidence="1">
    <location>
        <begin position="553"/>
        <end position="577"/>
    </location>
</feature>
<feature type="transmembrane region" description="Helical" evidence="1">
    <location>
        <begin position="114"/>
        <end position="132"/>
    </location>
</feature>
<dbReference type="Proteomes" id="UP001175271">
    <property type="component" value="Unassembled WGS sequence"/>
</dbReference>
<comment type="caution">
    <text evidence="2">The sequence shown here is derived from an EMBL/GenBank/DDBJ whole genome shotgun (WGS) entry which is preliminary data.</text>
</comment>
<feature type="transmembrane region" description="Helical" evidence="1">
    <location>
        <begin position="445"/>
        <end position="467"/>
    </location>
</feature>
<accession>A0AA39IPD0</accession>
<feature type="transmembrane region" description="Helical" evidence="1">
    <location>
        <begin position="163"/>
        <end position="184"/>
    </location>
</feature>
<feature type="transmembrane region" description="Helical" evidence="1">
    <location>
        <begin position="644"/>
        <end position="668"/>
    </location>
</feature>
<dbReference type="EMBL" id="JAUCMV010000001">
    <property type="protein sequence ID" value="KAK0427316.1"/>
    <property type="molecule type" value="Genomic_DNA"/>
</dbReference>
<evidence type="ECO:0000313" key="3">
    <source>
        <dbReference type="Proteomes" id="UP001175271"/>
    </source>
</evidence>
<feature type="transmembrane region" description="Helical" evidence="1">
    <location>
        <begin position="882"/>
        <end position="903"/>
    </location>
</feature>
<feature type="transmembrane region" description="Helical" evidence="1">
    <location>
        <begin position="284"/>
        <end position="305"/>
    </location>
</feature>
<evidence type="ECO:0000313" key="2">
    <source>
        <dbReference type="EMBL" id="KAK0427316.1"/>
    </source>
</evidence>